<protein>
    <submittedName>
        <fullName evidence="1">Uncharacterized protein</fullName>
    </submittedName>
</protein>
<dbReference type="KEGG" id="ovi:T265_10311"/>
<dbReference type="EMBL" id="KL596974">
    <property type="protein sequence ID" value="KER21338.1"/>
    <property type="molecule type" value="Genomic_DNA"/>
</dbReference>
<gene>
    <name evidence="1" type="ORF">T265_10311</name>
</gene>
<dbReference type="GeneID" id="20324479"/>
<keyword evidence="2" id="KW-1185">Reference proteome</keyword>
<dbReference type="Proteomes" id="UP000054324">
    <property type="component" value="Unassembled WGS sequence"/>
</dbReference>
<dbReference type="AlphaFoldDB" id="A0A074Z2W7"/>
<dbReference type="RefSeq" id="XP_009174909.1">
    <property type="nucleotide sequence ID" value="XM_009176645.1"/>
</dbReference>
<evidence type="ECO:0000313" key="1">
    <source>
        <dbReference type="EMBL" id="KER21338.1"/>
    </source>
</evidence>
<dbReference type="CTD" id="20324479"/>
<reference evidence="1 2" key="1">
    <citation type="submission" date="2013-11" db="EMBL/GenBank/DDBJ databases">
        <title>Opisthorchis viverrini - life in the bile duct.</title>
        <authorList>
            <person name="Young N.D."/>
            <person name="Nagarajan N."/>
            <person name="Lin S.J."/>
            <person name="Korhonen P.K."/>
            <person name="Jex A.R."/>
            <person name="Hall R.S."/>
            <person name="Safavi-Hemami H."/>
            <person name="Kaewkong W."/>
            <person name="Bertrand D."/>
            <person name="Gao S."/>
            <person name="Seet Q."/>
            <person name="Wongkham S."/>
            <person name="Teh B.T."/>
            <person name="Wongkham C."/>
            <person name="Intapan P.M."/>
            <person name="Maleewong W."/>
            <person name="Yang X."/>
            <person name="Hu M."/>
            <person name="Wang Z."/>
            <person name="Hofmann A."/>
            <person name="Sternberg P.W."/>
            <person name="Tan P."/>
            <person name="Wang J."/>
            <person name="Gasser R.B."/>
        </authorList>
    </citation>
    <scope>NUCLEOTIDE SEQUENCE [LARGE SCALE GENOMIC DNA]</scope>
</reference>
<organism evidence="1 2">
    <name type="scientific">Opisthorchis viverrini</name>
    <name type="common">Southeast Asian liver fluke</name>
    <dbReference type="NCBI Taxonomy" id="6198"/>
    <lineage>
        <taxon>Eukaryota</taxon>
        <taxon>Metazoa</taxon>
        <taxon>Spiralia</taxon>
        <taxon>Lophotrochozoa</taxon>
        <taxon>Platyhelminthes</taxon>
        <taxon>Trematoda</taxon>
        <taxon>Digenea</taxon>
        <taxon>Opisthorchiida</taxon>
        <taxon>Opisthorchiata</taxon>
        <taxon>Opisthorchiidae</taxon>
        <taxon>Opisthorchis</taxon>
    </lineage>
</organism>
<name>A0A074Z2W7_OPIVI</name>
<accession>A0A074Z2W7</accession>
<evidence type="ECO:0000313" key="2">
    <source>
        <dbReference type="Proteomes" id="UP000054324"/>
    </source>
</evidence>
<proteinExistence type="predicted"/>
<sequence length="157" mass="18090">MGTAWSVPNILKWCSFFVDTVIPSETLQRNTDMHNYKLFPEAMNNFHRVFYGLGFLRKFNREPEAMEPNAKWRSGQWNTSRSFGIDSANWHWPTGSAHPRVLRLSFRAPQHRLLAVVLPQLLPQVVQVPQMTARLQVPPLASLQAELQLLALPDLEE</sequence>